<dbReference type="InterPro" id="IPR011701">
    <property type="entry name" value="MFS"/>
</dbReference>
<comment type="caution">
    <text evidence="8">The sequence shown here is derived from an EMBL/GenBank/DDBJ whole genome shotgun (WGS) entry which is preliminary data.</text>
</comment>
<dbReference type="Pfam" id="PF07690">
    <property type="entry name" value="MFS_1"/>
    <property type="match status" value="1"/>
</dbReference>
<name>A0A840FQI1_9BURK</name>
<feature type="transmembrane region" description="Helical" evidence="6">
    <location>
        <begin position="44"/>
        <end position="65"/>
    </location>
</feature>
<dbReference type="AlphaFoldDB" id="A0A840FQI1"/>
<evidence type="ECO:0000256" key="6">
    <source>
        <dbReference type="SAM" id="Phobius"/>
    </source>
</evidence>
<dbReference type="RefSeq" id="WP_311736977.1">
    <property type="nucleotide sequence ID" value="NZ_JACIFZ010000001.1"/>
</dbReference>
<feature type="transmembrane region" description="Helical" evidence="6">
    <location>
        <begin position="163"/>
        <end position="181"/>
    </location>
</feature>
<keyword evidence="3 6" id="KW-0812">Transmembrane</keyword>
<dbReference type="EMBL" id="JACIFZ010000001">
    <property type="protein sequence ID" value="MBB4219611.1"/>
    <property type="molecule type" value="Genomic_DNA"/>
</dbReference>
<dbReference type="PANTHER" id="PTHR43124">
    <property type="entry name" value="PURINE EFFLUX PUMP PBUE"/>
    <property type="match status" value="1"/>
</dbReference>
<sequence length="385" mass="39456">MSPFQLPAGELARLVLAQLFVNACVTGLRMAMPLQSLRLGHGEAAVGGLIALFALAQVFLALPAGRYCERSGLKRPVAMAVVVATAACAMAAAWPVLPVLCASALLTGGAGGVVIIAVQRHVPRAAGEAASLRQAFSWLAISLALSNVLGPLMAGFLIDSAGIRVALLGLAPLPLLAWLAVRGAVDHASPLHEAPTSERSVRDLWRHAGLRRLLLLTGLLSCCWDVHTFLVPVLGHERGVPASVIGSILGAFGIGAAAVRLLAPLVAAQLREWAVLLGAMVATALLFAVYPLVQAPLAMGLCSALLGCSLGSTQPMVMSLLHRLAPQHRYGEAVAMRVIVNNASSVGIPLVSGAAGSLVGAAGVFWAAGVLAAAGARLALPLKDH</sequence>
<dbReference type="PANTHER" id="PTHR43124:SF3">
    <property type="entry name" value="CHLORAMPHENICOL EFFLUX PUMP RV0191"/>
    <property type="match status" value="1"/>
</dbReference>
<feature type="transmembrane region" description="Helical" evidence="6">
    <location>
        <begin position="213"/>
        <end position="234"/>
    </location>
</feature>
<feature type="transmembrane region" description="Helical" evidence="6">
    <location>
        <begin position="274"/>
        <end position="292"/>
    </location>
</feature>
<gene>
    <name evidence="8" type="ORF">GGD71_000358</name>
</gene>
<protein>
    <submittedName>
        <fullName evidence="8">Putative MFS family arabinose efflux permease</fullName>
    </submittedName>
</protein>
<feature type="transmembrane region" description="Helical" evidence="6">
    <location>
        <begin position="240"/>
        <end position="262"/>
    </location>
</feature>
<feature type="domain" description="Major facilitator superfamily (MFS) profile" evidence="7">
    <location>
        <begin position="10"/>
        <end position="385"/>
    </location>
</feature>
<organism evidence="8 9">
    <name type="scientific">Variovorax guangxiensis</name>
    <dbReference type="NCBI Taxonomy" id="1775474"/>
    <lineage>
        <taxon>Bacteria</taxon>
        <taxon>Pseudomonadati</taxon>
        <taxon>Pseudomonadota</taxon>
        <taxon>Betaproteobacteria</taxon>
        <taxon>Burkholderiales</taxon>
        <taxon>Comamonadaceae</taxon>
        <taxon>Variovorax</taxon>
    </lineage>
</organism>
<reference evidence="8 9" key="1">
    <citation type="submission" date="2020-08" db="EMBL/GenBank/DDBJ databases">
        <title>Genomic Encyclopedia of Type Strains, Phase IV (KMG-V): Genome sequencing to study the core and pangenomes of soil and plant-associated prokaryotes.</title>
        <authorList>
            <person name="Whitman W."/>
        </authorList>
    </citation>
    <scope>NUCLEOTIDE SEQUENCE [LARGE SCALE GENOMIC DNA]</scope>
    <source>
        <strain evidence="8 9">34/80</strain>
    </source>
</reference>
<feature type="transmembrane region" description="Helical" evidence="6">
    <location>
        <begin position="77"/>
        <end position="97"/>
    </location>
</feature>
<accession>A0A840FQI1</accession>
<dbReference type="GO" id="GO:0005886">
    <property type="term" value="C:plasma membrane"/>
    <property type="evidence" value="ECO:0007669"/>
    <property type="project" value="UniProtKB-SubCell"/>
</dbReference>
<proteinExistence type="predicted"/>
<comment type="subcellular location">
    <subcellularLocation>
        <location evidence="1">Cell membrane</location>
        <topology evidence="1">Multi-pass membrane protein</topology>
    </subcellularLocation>
</comment>
<dbReference type="InterPro" id="IPR020846">
    <property type="entry name" value="MFS_dom"/>
</dbReference>
<dbReference type="Gene3D" id="1.20.1250.20">
    <property type="entry name" value="MFS general substrate transporter like domains"/>
    <property type="match status" value="1"/>
</dbReference>
<keyword evidence="2" id="KW-1003">Cell membrane</keyword>
<keyword evidence="4 6" id="KW-1133">Transmembrane helix</keyword>
<evidence type="ECO:0000256" key="2">
    <source>
        <dbReference type="ARBA" id="ARBA00022475"/>
    </source>
</evidence>
<keyword evidence="5 6" id="KW-0472">Membrane</keyword>
<evidence type="ECO:0000313" key="8">
    <source>
        <dbReference type="EMBL" id="MBB4219611.1"/>
    </source>
</evidence>
<evidence type="ECO:0000256" key="5">
    <source>
        <dbReference type="ARBA" id="ARBA00023136"/>
    </source>
</evidence>
<dbReference type="Proteomes" id="UP000524450">
    <property type="component" value="Unassembled WGS sequence"/>
</dbReference>
<evidence type="ECO:0000259" key="7">
    <source>
        <dbReference type="PROSITE" id="PS50850"/>
    </source>
</evidence>
<feature type="transmembrane region" description="Helical" evidence="6">
    <location>
        <begin position="135"/>
        <end position="157"/>
    </location>
</feature>
<evidence type="ECO:0000256" key="4">
    <source>
        <dbReference type="ARBA" id="ARBA00022989"/>
    </source>
</evidence>
<evidence type="ECO:0000313" key="9">
    <source>
        <dbReference type="Proteomes" id="UP000524450"/>
    </source>
</evidence>
<dbReference type="InterPro" id="IPR036259">
    <property type="entry name" value="MFS_trans_sf"/>
</dbReference>
<evidence type="ECO:0000256" key="3">
    <source>
        <dbReference type="ARBA" id="ARBA00022692"/>
    </source>
</evidence>
<feature type="transmembrane region" description="Helical" evidence="6">
    <location>
        <begin position="358"/>
        <end position="380"/>
    </location>
</feature>
<feature type="transmembrane region" description="Helical" evidence="6">
    <location>
        <begin position="103"/>
        <end position="123"/>
    </location>
</feature>
<dbReference type="GO" id="GO:0022857">
    <property type="term" value="F:transmembrane transporter activity"/>
    <property type="evidence" value="ECO:0007669"/>
    <property type="project" value="InterPro"/>
</dbReference>
<evidence type="ECO:0000256" key="1">
    <source>
        <dbReference type="ARBA" id="ARBA00004651"/>
    </source>
</evidence>
<dbReference type="SUPFAM" id="SSF103473">
    <property type="entry name" value="MFS general substrate transporter"/>
    <property type="match status" value="1"/>
</dbReference>
<dbReference type="InterPro" id="IPR050189">
    <property type="entry name" value="MFS_Efflux_Transporters"/>
</dbReference>
<dbReference type="PROSITE" id="PS50850">
    <property type="entry name" value="MFS"/>
    <property type="match status" value="1"/>
</dbReference>